<keyword evidence="3" id="KW-1185">Reference proteome</keyword>
<dbReference type="Proteomes" id="UP001149074">
    <property type="component" value="Unassembled WGS sequence"/>
</dbReference>
<dbReference type="GeneID" id="81363064"/>
<reference evidence="2" key="2">
    <citation type="journal article" date="2023" name="IMA Fungus">
        <title>Comparative genomic study of the Penicillium genus elucidates a diverse pangenome and 15 lateral gene transfer events.</title>
        <authorList>
            <person name="Petersen C."/>
            <person name="Sorensen T."/>
            <person name="Nielsen M.R."/>
            <person name="Sondergaard T.E."/>
            <person name="Sorensen J.L."/>
            <person name="Fitzpatrick D.A."/>
            <person name="Frisvad J.C."/>
            <person name="Nielsen K.L."/>
        </authorList>
    </citation>
    <scope>NUCLEOTIDE SEQUENCE</scope>
    <source>
        <strain evidence="2">IBT 30761</strain>
    </source>
</reference>
<evidence type="ECO:0000313" key="2">
    <source>
        <dbReference type="EMBL" id="KAJ5082551.1"/>
    </source>
</evidence>
<comment type="caution">
    <text evidence="2">The sequence shown here is derived from an EMBL/GenBank/DDBJ whole genome shotgun (WGS) entry which is preliminary data.</text>
</comment>
<dbReference type="EMBL" id="JAPQKI010000011">
    <property type="protein sequence ID" value="KAJ5082551.1"/>
    <property type="molecule type" value="Genomic_DNA"/>
</dbReference>
<reference evidence="2" key="1">
    <citation type="submission" date="2022-11" db="EMBL/GenBank/DDBJ databases">
        <authorList>
            <person name="Petersen C."/>
        </authorList>
    </citation>
    <scope>NUCLEOTIDE SEQUENCE</scope>
    <source>
        <strain evidence="2">IBT 30761</strain>
    </source>
</reference>
<proteinExistence type="predicted"/>
<protein>
    <submittedName>
        <fullName evidence="2">Uncharacterized protein</fullName>
    </submittedName>
</protein>
<feature type="region of interest" description="Disordered" evidence="1">
    <location>
        <begin position="117"/>
        <end position="147"/>
    </location>
</feature>
<accession>A0A9W9EIP4</accession>
<evidence type="ECO:0000313" key="3">
    <source>
        <dbReference type="Proteomes" id="UP001149074"/>
    </source>
</evidence>
<dbReference type="RefSeq" id="XP_056469073.1">
    <property type="nucleotide sequence ID" value="XM_056624085.1"/>
</dbReference>
<gene>
    <name evidence="2" type="ORF">N7532_011594</name>
</gene>
<dbReference type="AlphaFoldDB" id="A0A9W9EIP4"/>
<evidence type="ECO:0000256" key="1">
    <source>
        <dbReference type="SAM" id="MobiDB-lite"/>
    </source>
</evidence>
<sequence length="147" mass="15899">MSRTTLVHLMQAKGLFVFRWRVQGGHSSRHQFNDLKLAKGLETIKGLDPGSSWRVQITFSRLSSQQLKTGYGPKSAGGEGLALCGGGLVSVHFFRATATGWVLLLRLFVSVFPEPQMEGGGKKDGGARGWKAQAESSLDSRSLAILP</sequence>
<name>A0A9W9EIP4_9EURO</name>
<organism evidence="2 3">
    <name type="scientific">Penicillium argentinense</name>
    <dbReference type="NCBI Taxonomy" id="1131581"/>
    <lineage>
        <taxon>Eukaryota</taxon>
        <taxon>Fungi</taxon>
        <taxon>Dikarya</taxon>
        <taxon>Ascomycota</taxon>
        <taxon>Pezizomycotina</taxon>
        <taxon>Eurotiomycetes</taxon>
        <taxon>Eurotiomycetidae</taxon>
        <taxon>Eurotiales</taxon>
        <taxon>Aspergillaceae</taxon>
        <taxon>Penicillium</taxon>
    </lineage>
</organism>